<evidence type="ECO:0000313" key="2">
    <source>
        <dbReference type="Proteomes" id="UP000469325"/>
    </source>
</evidence>
<protein>
    <submittedName>
        <fullName evidence="1">Peptidase C39</fullName>
    </submittedName>
</protein>
<reference evidence="1 2" key="1">
    <citation type="submission" date="2019-08" db="EMBL/GenBank/DDBJ databases">
        <title>In-depth cultivation of the pig gut microbiome towards novel bacterial diversity and tailored functional studies.</title>
        <authorList>
            <person name="Wylensek D."/>
            <person name="Hitch T.C.A."/>
            <person name="Clavel T."/>
        </authorList>
    </citation>
    <scope>NUCLEOTIDE SEQUENCE [LARGE SCALE GENOMIC DNA]</scope>
    <source>
        <strain evidence="1 2">CA-Schmier-601-WT-1</strain>
    </source>
</reference>
<name>A0A6N7XRU9_9ACTN</name>
<keyword evidence="2" id="KW-1185">Reference proteome</keyword>
<sequence>MPTPLRYQVTHYDCGPTSLLNALAVLFDRDELPPDVLKGVYALSLDRYYDGLAYHGGTSGMAMAHIAFWLQDYADRTGFPLRAMRITGQQVSLAEGSPLRESLGQGGVAVAGVRLDVDHYVVLTGFQDGCVRVFDPFWSAPGQREWGPGVMQVTDAPFSHNRLIRPEVMDSEDDHEYSFACASGAEAVLMWRTSPRGAEARN</sequence>
<proteinExistence type="predicted"/>
<organism evidence="1 2">
    <name type="scientific">Olsenella porci</name>
    <dbReference type="NCBI Taxonomy" id="2652279"/>
    <lineage>
        <taxon>Bacteria</taxon>
        <taxon>Bacillati</taxon>
        <taxon>Actinomycetota</taxon>
        <taxon>Coriobacteriia</taxon>
        <taxon>Coriobacteriales</taxon>
        <taxon>Atopobiaceae</taxon>
        <taxon>Olsenella</taxon>
    </lineage>
</organism>
<comment type="caution">
    <text evidence="1">The sequence shown here is derived from an EMBL/GenBank/DDBJ whole genome shotgun (WGS) entry which is preliminary data.</text>
</comment>
<dbReference type="Proteomes" id="UP000469325">
    <property type="component" value="Unassembled WGS sequence"/>
</dbReference>
<gene>
    <name evidence="1" type="ORF">FYJ68_06465</name>
</gene>
<evidence type="ECO:0000313" key="1">
    <source>
        <dbReference type="EMBL" id="MST72746.1"/>
    </source>
</evidence>
<dbReference type="EMBL" id="VUNC01000004">
    <property type="protein sequence ID" value="MST72746.1"/>
    <property type="molecule type" value="Genomic_DNA"/>
</dbReference>
<accession>A0A6N7XRU9</accession>
<dbReference type="AlphaFoldDB" id="A0A6N7XRU9"/>
<dbReference type="RefSeq" id="WP_154435191.1">
    <property type="nucleotide sequence ID" value="NZ_VUNC01000004.1"/>
</dbReference>